<name>W6M2Q3_9GAMM</name>
<dbReference type="NCBIfam" id="NF033442">
    <property type="entry name" value="BREX_PglW"/>
    <property type="match status" value="1"/>
</dbReference>
<dbReference type="PANTHER" id="PTHR43289:SF6">
    <property type="entry name" value="SERINE_THREONINE-PROTEIN KINASE NEKL-3"/>
    <property type="match status" value="1"/>
</dbReference>
<keyword evidence="8" id="KW-1185">Reference proteome</keyword>
<dbReference type="Pfam" id="PF00069">
    <property type="entry name" value="Pkinase"/>
    <property type="match status" value="2"/>
</dbReference>
<reference evidence="7" key="2">
    <citation type="submission" date="2014-03" db="EMBL/GenBank/DDBJ databases">
        <title>Candidatus Competibacter-lineage genomes retrieved from metagenomes reveal functional metabolic diversity.</title>
        <authorList>
            <person name="McIlroy S.J."/>
            <person name="Albertsen M."/>
            <person name="Andresen E.K."/>
            <person name="Saunders A.M."/>
            <person name="Kristiansen R."/>
            <person name="Stokholm-Bjerregaard M."/>
            <person name="Nielsen K.L."/>
            <person name="Nielsen P.H."/>
        </authorList>
    </citation>
    <scope>NUCLEOTIDE SEQUENCE</scope>
    <source>
        <strain evidence="7">Run_A_D11</strain>
    </source>
</reference>
<evidence type="ECO:0000313" key="8">
    <source>
        <dbReference type="Proteomes" id="UP000035760"/>
    </source>
</evidence>
<evidence type="ECO:0000259" key="5">
    <source>
        <dbReference type="PROSITE" id="PS50011"/>
    </source>
</evidence>
<feature type="domain" description="Protein kinase" evidence="5">
    <location>
        <begin position="198"/>
        <end position="502"/>
    </location>
</feature>
<dbReference type="RefSeq" id="WP_048671248.1">
    <property type="nucleotide sequence ID" value="NZ_CBTJ020000027.1"/>
</dbReference>
<dbReference type="InterPro" id="IPR011009">
    <property type="entry name" value="Kinase-like_dom_sf"/>
</dbReference>
<sequence length="1392" mass="154300">MTTRWNPLSPSQFPWEQDALDFIRQALPDREPFRAYSNFEFIADDGSPNEVDVLVIARYGLFLVEIKSRPGEVGGDTHTWIWRDGSRTYFDDNPLLLANRKAKKLASLLGRQTALKKQRAPYIQPLIFLSDPAQRCKLTGPARANVHLRADLADRLFAETTPFASAQPINREWAAAIHRALEAVGIRPPQRSRRVGDYELETVLAETDFYQDWLAHHVSLTHIRRRVRLYTAHRTLSQEQRRWLVDAARREFELLEGIRHPGILRAADFIDSEHGPALVFDYDEQLQRLDRFMHAQGDRLDVWQRLKLVRAIAETLDAAHRHRLYHRGLSPQTILLRPQSSAFEVTLFDWQIATRRLDSEQETTGLLPAELVAERDARAPYLAPEARIAPRPDPIKLDVFALGAIAYFVLTGQPPASDGDDLAARCEQGPGLLLSAALNGCLSEVEELVQFATWPAADDRLAAVTEFLAALDKAEEALEEALTAPPAPLVSPLEANAGHELAGFEVIRRLGKGGTSLALAVRRKTAGEPRHGVLKIALQADYNERLRREADALARLQPHHHIVQCHQRLDIAGLAALFLSSAGEETLAERLRQEGRLGLDLLQRFGEELLAVVDYLEQEGVPHRDIKPDNIGIRPGAGKRLTLTLFDFSLAGIAANDLSAGTRSYLDPFLRKRGRWDGYAERYACALTLHEMATGALPVWGDGSADPATLKSEITLDSERFDAVIRQPALAFFSKALARDHRHRFDNAAQMLHAWRQVFTDVGRPITTHPPQTQLALVDATGEPISGLPPRLTPDTPLEFLALDARHLELIDEKIGREQLATAGDLANFPRNRLYRHRGIALAVARELHQIADKLRQQFGGSPARDEATADSPFARLSVDAAVALLTPKKSDEARWQALRRWLGLLEEDGATLAAADGQALLERISRQPEITHLREDVALVLSGLGGIATVEEIAQALLARRGSVRTGETRQREALALSRAVLAAEQLRQTARWQIVARHGVIRPSLDAPHRDDLVVALVTLAAGDAGSQTALNRPEARAHYATLLGEAADRLADLDPLPSPQQVAEVLARLEPPDGVSLTLERAIRLAAACARRAALSSRLEFYPGGLSAARAVKLAASSLIGLPQFDLETLRRRIYARYPKAAPLPSPTELERLLQEAGLQVVWESTRRAFVVRFPDGLRAGTSQSVSFTTTGRQRLATDPETEAALQLERRIQRALQAGKLLTLSVDLRDLAHAQRELSQRFSLPVIDFDEVVLRQLEAQARAWEVDWSVLLAADAAPAGSVDAQNFATVLHEVWPKVEAELLQGEQPALLVNLGLVARWRRMELFATLADACLHRQRPPLIVLMASRLTPDNCPMLDGQAVPVAINTTDYGWIPRAWLENAHGALARS</sequence>
<gene>
    <name evidence="7" type="ORF">BN873_210013</name>
</gene>
<dbReference type="Gene3D" id="1.10.510.10">
    <property type="entry name" value="Transferase(Phosphotransferase) domain 1"/>
    <property type="match status" value="2"/>
</dbReference>
<dbReference type="SUPFAM" id="SSF56112">
    <property type="entry name" value="Protein kinase-like (PK-like)"/>
    <property type="match status" value="2"/>
</dbReference>
<dbReference type="OrthoDB" id="9801841at2"/>
<dbReference type="PROSITE" id="PS50965">
    <property type="entry name" value="NERD"/>
    <property type="match status" value="1"/>
</dbReference>
<organism evidence="7 8">
    <name type="scientific">Candidatus Competibacter denitrificans Run_A_D11</name>
    <dbReference type="NCBI Taxonomy" id="1400863"/>
    <lineage>
        <taxon>Bacteria</taxon>
        <taxon>Pseudomonadati</taxon>
        <taxon>Pseudomonadota</taxon>
        <taxon>Gammaproteobacteria</taxon>
        <taxon>Candidatus Competibacteraceae</taxon>
        <taxon>Candidatus Competibacter</taxon>
    </lineage>
</organism>
<feature type="domain" description="NERD" evidence="6">
    <location>
        <begin position="11"/>
        <end position="128"/>
    </location>
</feature>
<feature type="domain" description="Protein kinase" evidence="5">
    <location>
        <begin position="504"/>
        <end position="756"/>
    </location>
</feature>
<dbReference type="EMBL" id="CBTJ020000027">
    <property type="protein sequence ID" value="CDI01792.1"/>
    <property type="molecule type" value="Genomic_DNA"/>
</dbReference>
<dbReference type="GO" id="GO:0004674">
    <property type="term" value="F:protein serine/threonine kinase activity"/>
    <property type="evidence" value="ECO:0007669"/>
    <property type="project" value="TreeGrafter"/>
</dbReference>
<dbReference type="GO" id="GO:0005524">
    <property type="term" value="F:ATP binding"/>
    <property type="evidence" value="ECO:0007669"/>
    <property type="project" value="UniProtKB-KW"/>
</dbReference>
<keyword evidence="2" id="KW-0547">Nucleotide-binding</keyword>
<protein>
    <submittedName>
        <fullName evidence="7">Protein kinase domain protein</fullName>
    </submittedName>
</protein>
<dbReference type="Pfam" id="PF08378">
    <property type="entry name" value="NERD"/>
    <property type="match status" value="1"/>
</dbReference>
<dbReference type="InterPro" id="IPR000719">
    <property type="entry name" value="Prot_kinase_dom"/>
</dbReference>
<proteinExistence type="predicted"/>
<keyword evidence="4" id="KW-0067">ATP-binding</keyword>
<accession>W6M2Q3</accession>
<keyword evidence="1" id="KW-0808">Transferase</keyword>
<dbReference type="PROSITE" id="PS50011">
    <property type="entry name" value="PROTEIN_KINASE_DOM"/>
    <property type="match status" value="2"/>
</dbReference>
<comment type="caution">
    <text evidence="7">The sequence shown here is derived from an EMBL/GenBank/DDBJ whole genome shotgun (WGS) entry which is preliminary data.</text>
</comment>
<evidence type="ECO:0000256" key="1">
    <source>
        <dbReference type="ARBA" id="ARBA00022679"/>
    </source>
</evidence>
<dbReference type="InterPro" id="IPR049832">
    <property type="entry name" value="BREX_PglW"/>
</dbReference>
<dbReference type="SMART" id="SM00220">
    <property type="entry name" value="S_TKc"/>
    <property type="match status" value="1"/>
</dbReference>
<dbReference type="Proteomes" id="UP000035760">
    <property type="component" value="Unassembled WGS sequence"/>
</dbReference>
<dbReference type="Gene3D" id="3.30.200.20">
    <property type="entry name" value="Phosphorylase Kinase, domain 1"/>
    <property type="match status" value="1"/>
</dbReference>
<evidence type="ECO:0000256" key="4">
    <source>
        <dbReference type="ARBA" id="ARBA00022840"/>
    </source>
</evidence>
<dbReference type="InterPro" id="IPR011528">
    <property type="entry name" value="NERD"/>
</dbReference>
<dbReference type="PANTHER" id="PTHR43289">
    <property type="entry name" value="MITOGEN-ACTIVATED PROTEIN KINASE KINASE KINASE 20-RELATED"/>
    <property type="match status" value="1"/>
</dbReference>
<evidence type="ECO:0000259" key="6">
    <source>
        <dbReference type="PROSITE" id="PS50965"/>
    </source>
</evidence>
<keyword evidence="3 7" id="KW-0418">Kinase</keyword>
<evidence type="ECO:0000256" key="3">
    <source>
        <dbReference type="ARBA" id="ARBA00022777"/>
    </source>
</evidence>
<dbReference type="STRING" id="1400863.BN873_210013"/>
<evidence type="ECO:0000256" key="2">
    <source>
        <dbReference type="ARBA" id="ARBA00022741"/>
    </source>
</evidence>
<evidence type="ECO:0000313" key="7">
    <source>
        <dbReference type="EMBL" id="CDI01792.1"/>
    </source>
</evidence>
<reference evidence="7" key="1">
    <citation type="submission" date="2013-07" db="EMBL/GenBank/DDBJ databases">
        <authorList>
            <person name="McIlroy S."/>
        </authorList>
    </citation>
    <scope>NUCLEOTIDE SEQUENCE [LARGE SCALE GENOMIC DNA]</scope>
    <source>
        <strain evidence="7">Run_A_D11</strain>
    </source>
</reference>